<gene>
    <name evidence="2" type="ORF">LOAG_11122</name>
</gene>
<keyword evidence="1" id="KW-0472">Membrane</keyword>
<feature type="transmembrane region" description="Helical" evidence="1">
    <location>
        <begin position="52"/>
        <end position="71"/>
    </location>
</feature>
<name>A0A1S0TP42_LOALO</name>
<proteinExistence type="predicted"/>
<dbReference type="KEGG" id="loa:LOAG_11122"/>
<dbReference type="CTD" id="9948571"/>
<evidence type="ECO:0000313" key="2">
    <source>
        <dbReference type="EMBL" id="EFO17378.1"/>
    </source>
</evidence>
<sequence>MKQLWHFKFKNLKFAQYGFYCYQIDALEIINVDTKCLAFVSDMHSKPRKHGWYFRGTGVIYIVFNLASGSFDTRNLAEQYLEKTLLFLLVTVTITIAQDDETLYAVFGFMNKNVKRTLIYKQKLFWTYNVFNPSNRKGTLEWTTRAAS</sequence>
<accession>A0A1S0TP42</accession>
<dbReference type="GeneID" id="9948571"/>
<reference evidence="2" key="1">
    <citation type="submission" date="2012-04" db="EMBL/GenBank/DDBJ databases">
        <title>The Genome Sequence of Loa loa.</title>
        <authorList>
            <consortium name="The Broad Institute Genome Sequencing Platform"/>
            <consortium name="Broad Institute Genome Sequencing Center for Infectious Disease"/>
            <person name="Nutman T.B."/>
            <person name="Fink D.L."/>
            <person name="Russ C."/>
            <person name="Young S."/>
            <person name="Zeng Q."/>
            <person name="Gargeya S."/>
            <person name="Alvarado L."/>
            <person name="Berlin A."/>
            <person name="Chapman S.B."/>
            <person name="Chen Z."/>
            <person name="Freedman E."/>
            <person name="Gellesch M."/>
            <person name="Goldberg J."/>
            <person name="Griggs A."/>
            <person name="Gujja S."/>
            <person name="Heilman E.R."/>
            <person name="Heiman D."/>
            <person name="Howarth C."/>
            <person name="Mehta T."/>
            <person name="Neiman D."/>
            <person name="Pearson M."/>
            <person name="Roberts A."/>
            <person name="Saif S."/>
            <person name="Shea T."/>
            <person name="Shenoy N."/>
            <person name="Sisk P."/>
            <person name="Stolte C."/>
            <person name="Sykes S."/>
            <person name="White J."/>
            <person name="Yandava C."/>
            <person name="Haas B."/>
            <person name="Henn M.R."/>
            <person name="Nusbaum C."/>
            <person name="Birren B."/>
        </authorList>
    </citation>
    <scope>NUCLEOTIDE SEQUENCE [LARGE SCALE GENOMIC DNA]</scope>
</reference>
<keyword evidence="1" id="KW-0812">Transmembrane</keyword>
<dbReference type="EMBL" id="JH712867">
    <property type="protein sequence ID" value="EFO17378.1"/>
    <property type="molecule type" value="Genomic_DNA"/>
</dbReference>
<feature type="transmembrane region" description="Helical" evidence="1">
    <location>
        <begin position="86"/>
        <end position="107"/>
    </location>
</feature>
<dbReference type="AlphaFoldDB" id="A0A1S0TP42"/>
<organism evidence="2">
    <name type="scientific">Loa loa</name>
    <name type="common">Eye worm</name>
    <name type="synonym">Filaria loa</name>
    <dbReference type="NCBI Taxonomy" id="7209"/>
    <lineage>
        <taxon>Eukaryota</taxon>
        <taxon>Metazoa</taxon>
        <taxon>Ecdysozoa</taxon>
        <taxon>Nematoda</taxon>
        <taxon>Chromadorea</taxon>
        <taxon>Rhabditida</taxon>
        <taxon>Spirurina</taxon>
        <taxon>Spiruromorpha</taxon>
        <taxon>Filarioidea</taxon>
        <taxon>Onchocercidae</taxon>
        <taxon>Loa</taxon>
    </lineage>
</organism>
<evidence type="ECO:0000256" key="1">
    <source>
        <dbReference type="SAM" id="Phobius"/>
    </source>
</evidence>
<keyword evidence="1" id="KW-1133">Transmembrane helix</keyword>
<dbReference type="InParanoid" id="A0A1S0TP42"/>
<protein>
    <submittedName>
        <fullName evidence="2">Uncharacterized protein</fullName>
    </submittedName>
</protein>
<dbReference type="RefSeq" id="XP_003146692.1">
    <property type="nucleotide sequence ID" value="XM_003146644.1"/>
</dbReference>